<protein>
    <submittedName>
        <fullName evidence="1">Uncharacterized protein</fullName>
    </submittedName>
</protein>
<name>A0A6J5M4Q9_9CAUD</name>
<reference evidence="1" key="1">
    <citation type="submission" date="2020-04" db="EMBL/GenBank/DDBJ databases">
        <authorList>
            <person name="Chiriac C."/>
            <person name="Salcher M."/>
            <person name="Ghai R."/>
            <person name="Kavagutti S V."/>
        </authorList>
    </citation>
    <scope>NUCLEOTIDE SEQUENCE</scope>
</reference>
<accession>A0A6J5M4Q9</accession>
<evidence type="ECO:0000313" key="1">
    <source>
        <dbReference type="EMBL" id="CAB4140030.1"/>
    </source>
</evidence>
<gene>
    <name evidence="1" type="ORF">UFOVP404_6</name>
</gene>
<organism evidence="1">
    <name type="scientific">uncultured Caudovirales phage</name>
    <dbReference type="NCBI Taxonomy" id="2100421"/>
    <lineage>
        <taxon>Viruses</taxon>
        <taxon>Duplodnaviria</taxon>
        <taxon>Heunggongvirae</taxon>
        <taxon>Uroviricota</taxon>
        <taxon>Caudoviricetes</taxon>
        <taxon>Peduoviridae</taxon>
        <taxon>Maltschvirus</taxon>
        <taxon>Maltschvirus maltsch</taxon>
    </lineage>
</organism>
<dbReference type="EMBL" id="LR796377">
    <property type="protein sequence ID" value="CAB4140030.1"/>
    <property type="molecule type" value="Genomic_DNA"/>
</dbReference>
<proteinExistence type="predicted"/>
<sequence>MPSTFHKIASVTVGSGGASTIDFTSIPSTYTDIQILVSSRATATDTPVKVEFNGVTTGYSWRRIYGSGSAASSLSGTDAYYFWTATSSQTANTFSSGQLYIPNYAGSTNKSISTESLNENNATAADMFMTAALWSNTAAITSVKLTPLTGNFAQYSTATLYGISKS</sequence>